<dbReference type="PROSITE" id="PS51257">
    <property type="entry name" value="PROKAR_LIPOPROTEIN"/>
    <property type="match status" value="1"/>
</dbReference>
<dbReference type="OrthoDB" id="1448526at2"/>
<evidence type="ECO:0000256" key="1">
    <source>
        <dbReference type="SAM" id="SignalP"/>
    </source>
</evidence>
<name>A0A2T0MGN0_9FLAO</name>
<evidence type="ECO:0008006" key="4">
    <source>
        <dbReference type="Google" id="ProtNLM"/>
    </source>
</evidence>
<organism evidence="2 3">
    <name type="scientific">Flagellimonas meridianipacifica</name>
    <dbReference type="NCBI Taxonomy" id="1080225"/>
    <lineage>
        <taxon>Bacteria</taxon>
        <taxon>Pseudomonadati</taxon>
        <taxon>Bacteroidota</taxon>
        <taxon>Flavobacteriia</taxon>
        <taxon>Flavobacteriales</taxon>
        <taxon>Flavobacteriaceae</taxon>
        <taxon>Flagellimonas</taxon>
    </lineage>
</organism>
<evidence type="ECO:0000313" key="2">
    <source>
        <dbReference type="EMBL" id="PRX56733.1"/>
    </source>
</evidence>
<keyword evidence="3" id="KW-1185">Reference proteome</keyword>
<feature type="chain" id="PRO_5015559984" description="Lipoprotein" evidence="1">
    <location>
        <begin position="19"/>
        <end position="135"/>
    </location>
</feature>
<comment type="caution">
    <text evidence="2">The sequence shown here is derived from an EMBL/GenBank/DDBJ whole genome shotgun (WGS) entry which is preliminary data.</text>
</comment>
<dbReference type="Proteomes" id="UP000237640">
    <property type="component" value="Unassembled WGS sequence"/>
</dbReference>
<sequence>MKSIFFSFVMLFMSSCSESTTDNTTADSADNIPQFQQIGTDEILFNIRVLNVFESPQNVCGAEKSNVASIEIMEVLEKGSTVRQKVSKEEQFNLVFLFTPSNLEQNVVIEAKARETLCKNSSETYFTVISHKILD</sequence>
<protein>
    <recommendedName>
        <fullName evidence="4">Lipoprotein</fullName>
    </recommendedName>
</protein>
<reference evidence="2 3" key="1">
    <citation type="submission" date="2018-03" db="EMBL/GenBank/DDBJ databases">
        <title>Genomic Encyclopedia of Archaeal and Bacterial Type Strains, Phase II (KMG-II): from individual species to whole genera.</title>
        <authorList>
            <person name="Goeker M."/>
        </authorList>
    </citation>
    <scope>NUCLEOTIDE SEQUENCE [LARGE SCALE GENOMIC DNA]</scope>
    <source>
        <strain evidence="2 3">DSM 25027</strain>
    </source>
</reference>
<dbReference type="EMBL" id="PVYX01000001">
    <property type="protein sequence ID" value="PRX56733.1"/>
    <property type="molecule type" value="Genomic_DNA"/>
</dbReference>
<accession>A0A2T0MGN0</accession>
<dbReference type="AlphaFoldDB" id="A0A2T0MGN0"/>
<proteinExistence type="predicted"/>
<feature type="signal peptide" evidence="1">
    <location>
        <begin position="1"/>
        <end position="18"/>
    </location>
</feature>
<dbReference type="RefSeq" id="WP_146129821.1">
    <property type="nucleotide sequence ID" value="NZ_PVYX01000001.1"/>
</dbReference>
<gene>
    <name evidence="2" type="ORF">CLV81_0730</name>
</gene>
<evidence type="ECO:0000313" key="3">
    <source>
        <dbReference type="Proteomes" id="UP000237640"/>
    </source>
</evidence>
<keyword evidence="1" id="KW-0732">Signal</keyword>